<dbReference type="Pfam" id="PF09844">
    <property type="entry name" value="DUF2071"/>
    <property type="match status" value="1"/>
</dbReference>
<protein>
    <submittedName>
        <fullName evidence="1">DUF2071 domain-containing protein</fullName>
    </submittedName>
</protein>
<dbReference type="EMBL" id="SIJB01000007">
    <property type="protein sequence ID" value="NBI27936.1"/>
    <property type="molecule type" value="Genomic_DNA"/>
</dbReference>
<dbReference type="SUPFAM" id="SSF160104">
    <property type="entry name" value="Acetoacetate decarboxylase-like"/>
    <property type="match status" value="1"/>
</dbReference>
<sequence length="248" mass="29415">MSKKILKITQHREFSVPSTPWIMKQTWNDLLFAHWPVRVNEIRDHIPSSLTVDEFDGFAWVGVVPFHMSKIRMRLLPPVPFTSSFPEINVRTYVKYKGKSGVYFFSLDAMNHLAVFMARKFFSLKYYYAHIKHYRKSGNHNYESKRMKKDKVLASFIGSYKPTSKPYRTIKDSLDYWLTERYCLFCIDKDYLYRGDIHHLPWELQHAEAEIVENSMTLPVGIHLSSEKPILHFSKKMEALLWPLTKED</sequence>
<keyword evidence="2" id="KW-1185">Reference proteome</keyword>
<dbReference type="Proteomes" id="UP000448943">
    <property type="component" value="Unassembled WGS sequence"/>
</dbReference>
<accession>A0A6N9PYF9</accession>
<gene>
    <name evidence="1" type="ORF">ERL59_03035</name>
</gene>
<organism evidence="1 2">
    <name type="scientific">Chengkuizengella marina</name>
    <dbReference type="NCBI Taxonomy" id="2507566"/>
    <lineage>
        <taxon>Bacteria</taxon>
        <taxon>Bacillati</taxon>
        <taxon>Bacillota</taxon>
        <taxon>Bacilli</taxon>
        <taxon>Bacillales</taxon>
        <taxon>Paenibacillaceae</taxon>
        <taxon>Chengkuizengella</taxon>
    </lineage>
</organism>
<reference evidence="1 2" key="1">
    <citation type="submission" date="2019-01" db="EMBL/GenBank/DDBJ databases">
        <title>Chengkuizengella sp. nov., isolated from deep-sea sediment of East Pacific Ocean.</title>
        <authorList>
            <person name="Yang J."/>
            <person name="Lai Q."/>
            <person name="Shao Z."/>
        </authorList>
    </citation>
    <scope>NUCLEOTIDE SEQUENCE [LARGE SCALE GENOMIC DNA]</scope>
    <source>
        <strain evidence="1 2">YPA3-1-1</strain>
    </source>
</reference>
<evidence type="ECO:0000313" key="1">
    <source>
        <dbReference type="EMBL" id="NBI27936.1"/>
    </source>
</evidence>
<dbReference type="InterPro" id="IPR023375">
    <property type="entry name" value="ADC_dom_sf"/>
</dbReference>
<dbReference type="PANTHER" id="PTHR39186">
    <property type="entry name" value="DUF2071 FAMILY PROTEIN"/>
    <property type="match status" value="1"/>
</dbReference>
<comment type="caution">
    <text evidence="1">The sequence shown here is derived from an EMBL/GenBank/DDBJ whole genome shotgun (WGS) entry which is preliminary data.</text>
</comment>
<dbReference type="RefSeq" id="WP_160644375.1">
    <property type="nucleotide sequence ID" value="NZ_SIJB01000007.1"/>
</dbReference>
<name>A0A6N9PYF9_9BACL</name>
<dbReference type="OrthoDB" id="150993at2"/>
<evidence type="ECO:0000313" key="2">
    <source>
        <dbReference type="Proteomes" id="UP000448943"/>
    </source>
</evidence>
<dbReference type="Gene3D" id="2.40.400.10">
    <property type="entry name" value="Acetoacetate decarboxylase-like"/>
    <property type="match status" value="1"/>
</dbReference>
<dbReference type="PANTHER" id="PTHR39186:SF1">
    <property type="entry name" value="DUF2071 DOMAIN-CONTAINING PROTEIN"/>
    <property type="match status" value="1"/>
</dbReference>
<dbReference type="AlphaFoldDB" id="A0A6N9PYF9"/>
<dbReference type="InterPro" id="IPR018644">
    <property type="entry name" value="DUF2071"/>
</dbReference>
<proteinExistence type="predicted"/>